<keyword evidence="7" id="KW-0442">Lipid degradation</keyword>
<evidence type="ECO:0000259" key="9">
    <source>
        <dbReference type="Pfam" id="PF01764"/>
    </source>
</evidence>
<keyword evidence="5" id="KW-0378">Hydrolase</keyword>
<evidence type="ECO:0000256" key="3">
    <source>
        <dbReference type="ARBA" id="ARBA00022528"/>
    </source>
</evidence>
<dbReference type="Proteomes" id="UP000636800">
    <property type="component" value="Unassembled WGS sequence"/>
</dbReference>
<comment type="similarity">
    <text evidence="2">Belongs to the AB hydrolase superfamily. Lipase family.</text>
</comment>
<dbReference type="InterPro" id="IPR029058">
    <property type="entry name" value="AB_hydrolase_fold"/>
</dbReference>
<evidence type="ECO:0000256" key="6">
    <source>
        <dbReference type="ARBA" id="ARBA00022946"/>
    </source>
</evidence>
<dbReference type="GO" id="GO:0016042">
    <property type="term" value="P:lipid catabolic process"/>
    <property type="evidence" value="ECO:0007669"/>
    <property type="project" value="UniProtKB-KW"/>
</dbReference>
<evidence type="ECO:0000256" key="1">
    <source>
        <dbReference type="ARBA" id="ARBA00004229"/>
    </source>
</evidence>
<dbReference type="SUPFAM" id="SSF53474">
    <property type="entry name" value="alpha/beta-Hydrolases"/>
    <property type="match status" value="1"/>
</dbReference>
<accession>A0A835V4X8</accession>
<dbReference type="Pfam" id="PF01764">
    <property type="entry name" value="Lipase_3"/>
    <property type="match status" value="1"/>
</dbReference>
<name>A0A835V4X8_VANPL</name>
<dbReference type="EMBL" id="JADCNL010000004">
    <property type="protein sequence ID" value="KAG0484823.1"/>
    <property type="molecule type" value="Genomic_DNA"/>
</dbReference>
<evidence type="ECO:0000313" key="11">
    <source>
        <dbReference type="Proteomes" id="UP000636800"/>
    </source>
</evidence>
<dbReference type="OrthoDB" id="1905649at2759"/>
<keyword evidence="8" id="KW-0443">Lipid metabolism</keyword>
<evidence type="ECO:0000256" key="8">
    <source>
        <dbReference type="ARBA" id="ARBA00023098"/>
    </source>
</evidence>
<dbReference type="AlphaFoldDB" id="A0A835V4X8"/>
<evidence type="ECO:0000256" key="2">
    <source>
        <dbReference type="ARBA" id="ARBA00010701"/>
    </source>
</evidence>
<dbReference type="Gene3D" id="3.40.50.1820">
    <property type="entry name" value="alpha/beta hydrolase"/>
    <property type="match status" value="1"/>
</dbReference>
<dbReference type="GO" id="GO:0009507">
    <property type="term" value="C:chloroplast"/>
    <property type="evidence" value="ECO:0007669"/>
    <property type="project" value="UniProtKB-SubCell"/>
</dbReference>
<comment type="subcellular location">
    <subcellularLocation>
        <location evidence="1">Plastid</location>
        <location evidence="1">Chloroplast</location>
    </subcellularLocation>
</comment>
<dbReference type="GO" id="GO:0004620">
    <property type="term" value="F:phospholipase activity"/>
    <property type="evidence" value="ECO:0007669"/>
    <property type="project" value="UniProtKB-ARBA"/>
</dbReference>
<reference evidence="10 11" key="1">
    <citation type="journal article" date="2020" name="Nat. Food">
        <title>A phased Vanilla planifolia genome enables genetic improvement of flavour and production.</title>
        <authorList>
            <person name="Hasing T."/>
            <person name="Tang H."/>
            <person name="Brym M."/>
            <person name="Khazi F."/>
            <person name="Huang T."/>
            <person name="Chambers A.H."/>
        </authorList>
    </citation>
    <scope>NUCLEOTIDE SEQUENCE [LARGE SCALE GENOMIC DNA]</scope>
    <source>
        <tissue evidence="10">Leaf</tissue>
    </source>
</reference>
<evidence type="ECO:0000256" key="4">
    <source>
        <dbReference type="ARBA" id="ARBA00022640"/>
    </source>
</evidence>
<dbReference type="PANTHER" id="PTHR31403:SF65">
    <property type="entry name" value="OS08G0143600 PROTEIN"/>
    <property type="match status" value="1"/>
</dbReference>
<feature type="domain" description="Fungal lipase-type" evidence="9">
    <location>
        <begin position="3"/>
        <end position="47"/>
    </location>
</feature>
<proteinExistence type="inferred from homology"/>
<gene>
    <name evidence="10" type="ORF">HPP92_008902</name>
</gene>
<keyword evidence="6" id="KW-0809">Transit peptide</keyword>
<evidence type="ECO:0000256" key="7">
    <source>
        <dbReference type="ARBA" id="ARBA00022963"/>
    </source>
</evidence>
<organism evidence="10 11">
    <name type="scientific">Vanilla planifolia</name>
    <name type="common">Vanilla</name>
    <dbReference type="NCBI Taxonomy" id="51239"/>
    <lineage>
        <taxon>Eukaryota</taxon>
        <taxon>Viridiplantae</taxon>
        <taxon>Streptophyta</taxon>
        <taxon>Embryophyta</taxon>
        <taxon>Tracheophyta</taxon>
        <taxon>Spermatophyta</taxon>
        <taxon>Magnoliopsida</taxon>
        <taxon>Liliopsida</taxon>
        <taxon>Asparagales</taxon>
        <taxon>Orchidaceae</taxon>
        <taxon>Vanilloideae</taxon>
        <taxon>Vanilleae</taxon>
        <taxon>Vanilla</taxon>
    </lineage>
</organism>
<protein>
    <recommendedName>
        <fullName evidence="9">Fungal lipase-type domain-containing protein</fullName>
    </recommendedName>
</protein>
<keyword evidence="4" id="KW-0934">Plastid</keyword>
<dbReference type="InterPro" id="IPR002921">
    <property type="entry name" value="Fungal_lipase-type"/>
</dbReference>
<sequence length="156" mass="16757">MPPVTVFSFGGPRVGNSAFAERVEGNSGVKVLRVVNAHDLVTRVPAWVAAPPSITSDGRWWDGYEHVGRELRVNSRVSPFLKPDADPACCHDLEAYLHLVDGLGGEGGQFRANAKRSLVRLLSQQRSNVKQLYVSKARALGLDGRAGSGSFASISS</sequence>
<comment type="caution">
    <text evidence="10">The sequence shown here is derived from an EMBL/GenBank/DDBJ whole genome shotgun (WGS) entry which is preliminary data.</text>
</comment>
<evidence type="ECO:0000313" key="10">
    <source>
        <dbReference type="EMBL" id="KAG0484823.1"/>
    </source>
</evidence>
<keyword evidence="11" id="KW-1185">Reference proteome</keyword>
<keyword evidence="3" id="KW-0150">Chloroplast</keyword>
<evidence type="ECO:0000256" key="5">
    <source>
        <dbReference type="ARBA" id="ARBA00022801"/>
    </source>
</evidence>
<dbReference type="PANTHER" id="PTHR31403">
    <property type="entry name" value="PHOSPHOLIPASE A1-IBETA2, CHLOROPLASTIC"/>
    <property type="match status" value="1"/>
</dbReference>